<name>A0ABM3YAL5_ERIEU</name>
<evidence type="ECO:0000313" key="2">
    <source>
        <dbReference type="Proteomes" id="UP001652624"/>
    </source>
</evidence>
<protein>
    <submittedName>
        <fullName evidence="3">Uncharacterized protein LOC132541424 isoform X1</fullName>
    </submittedName>
</protein>
<dbReference type="GeneID" id="132541424"/>
<proteinExistence type="predicted"/>
<gene>
    <name evidence="3" type="primary">LOC132541424</name>
</gene>
<accession>A0ABM3YAL5</accession>
<evidence type="ECO:0000313" key="3">
    <source>
        <dbReference type="RefSeq" id="XP_060058108.1"/>
    </source>
</evidence>
<feature type="region of interest" description="Disordered" evidence="1">
    <location>
        <begin position="29"/>
        <end position="93"/>
    </location>
</feature>
<feature type="region of interest" description="Disordered" evidence="1">
    <location>
        <begin position="156"/>
        <end position="202"/>
    </location>
</feature>
<dbReference type="Proteomes" id="UP001652624">
    <property type="component" value="Chromosome 11"/>
</dbReference>
<reference evidence="3" key="1">
    <citation type="submission" date="2025-08" db="UniProtKB">
        <authorList>
            <consortium name="RefSeq"/>
        </authorList>
    </citation>
    <scope>IDENTIFICATION</scope>
</reference>
<evidence type="ECO:0000256" key="1">
    <source>
        <dbReference type="SAM" id="MobiDB-lite"/>
    </source>
</evidence>
<dbReference type="RefSeq" id="XP_060058108.1">
    <property type="nucleotide sequence ID" value="XM_060202125.1"/>
</dbReference>
<sequence>MEERQQEPKSWQREPSHCLSLLGRPVLCSPSCARRGGQGAGTRRPPHRPSRALSAPPGSRPATSPLPVRAGRGRLSWAGGQGGTAPRDPGAPSKAETWTLLLKTLVSSRICQVQSSFGKASRAVGGKPTMWLTPAGHSQVFALQLLPLLSPRPLRVPGRAGRARQRRSAVLGRAKEPPAGQTPQERLPLPLPSPRGRGPAGGHYYSPGTLYAGGLFKETENITTTTTTTTTKKKTNHAPKPTLISSIGQRFIMPFLKIQKFTCENVCSSQ</sequence>
<organism evidence="2 3">
    <name type="scientific">Erinaceus europaeus</name>
    <name type="common">Western European hedgehog</name>
    <dbReference type="NCBI Taxonomy" id="9365"/>
    <lineage>
        <taxon>Eukaryota</taxon>
        <taxon>Metazoa</taxon>
        <taxon>Chordata</taxon>
        <taxon>Craniata</taxon>
        <taxon>Vertebrata</taxon>
        <taxon>Euteleostomi</taxon>
        <taxon>Mammalia</taxon>
        <taxon>Eutheria</taxon>
        <taxon>Laurasiatheria</taxon>
        <taxon>Eulipotyphla</taxon>
        <taxon>Erinaceidae</taxon>
        <taxon>Erinaceinae</taxon>
        <taxon>Erinaceus</taxon>
    </lineage>
</organism>
<keyword evidence="2" id="KW-1185">Reference proteome</keyword>